<feature type="transmembrane region" description="Helical" evidence="5">
    <location>
        <begin position="248"/>
        <end position="267"/>
    </location>
</feature>
<evidence type="ECO:0000313" key="8">
    <source>
        <dbReference type="Proteomes" id="UP001597351"/>
    </source>
</evidence>
<reference evidence="8" key="1">
    <citation type="journal article" date="2019" name="Int. J. Syst. Evol. Microbiol.">
        <title>The Global Catalogue of Microorganisms (GCM) 10K type strain sequencing project: providing services to taxonomists for standard genome sequencing and annotation.</title>
        <authorList>
            <consortium name="The Broad Institute Genomics Platform"/>
            <consortium name="The Broad Institute Genome Sequencing Center for Infectious Disease"/>
            <person name="Wu L."/>
            <person name="Ma J."/>
        </authorList>
    </citation>
    <scope>NUCLEOTIDE SEQUENCE [LARGE SCALE GENOMIC DNA]</scope>
    <source>
        <strain evidence="8">CGMCC 1.12477</strain>
    </source>
</reference>
<accession>A0ABW4TF65</accession>
<evidence type="ECO:0000259" key="6">
    <source>
        <dbReference type="PROSITE" id="PS50850"/>
    </source>
</evidence>
<evidence type="ECO:0000313" key="7">
    <source>
        <dbReference type="EMBL" id="MFD1945257.1"/>
    </source>
</evidence>
<keyword evidence="8" id="KW-1185">Reference proteome</keyword>
<feature type="domain" description="Major facilitator superfamily (MFS) profile" evidence="6">
    <location>
        <begin position="20"/>
        <end position="391"/>
    </location>
</feature>
<organism evidence="7 8">
    <name type="scientific">Nocardioides aestuarii</name>
    <dbReference type="NCBI Taxonomy" id="252231"/>
    <lineage>
        <taxon>Bacteria</taxon>
        <taxon>Bacillati</taxon>
        <taxon>Actinomycetota</taxon>
        <taxon>Actinomycetes</taxon>
        <taxon>Propionibacteriales</taxon>
        <taxon>Nocardioidaceae</taxon>
        <taxon>Nocardioides</taxon>
    </lineage>
</organism>
<evidence type="ECO:0000256" key="1">
    <source>
        <dbReference type="ARBA" id="ARBA00004651"/>
    </source>
</evidence>
<proteinExistence type="predicted"/>
<name>A0ABW4TF65_9ACTN</name>
<dbReference type="PRINTS" id="PR01035">
    <property type="entry name" value="TCRTETA"/>
</dbReference>
<dbReference type="PANTHER" id="PTHR43683">
    <property type="entry name" value="MULTIDRUG EFFLUX PROTEIN YFMO"/>
    <property type="match status" value="1"/>
</dbReference>
<dbReference type="InterPro" id="IPR011701">
    <property type="entry name" value="MFS"/>
</dbReference>
<evidence type="ECO:0000256" key="4">
    <source>
        <dbReference type="ARBA" id="ARBA00023136"/>
    </source>
</evidence>
<feature type="transmembrane region" description="Helical" evidence="5">
    <location>
        <begin position="367"/>
        <end position="387"/>
    </location>
</feature>
<dbReference type="InterPro" id="IPR001958">
    <property type="entry name" value="Tet-R_TetA/multi-R_MdtG-like"/>
</dbReference>
<evidence type="ECO:0000256" key="5">
    <source>
        <dbReference type="SAM" id="Phobius"/>
    </source>
</evidence>
<dbReference type="Pfam" id="PF07690">
    <property type="entry name" value="MFS_1"/>
    <property type="match status" value="2"/>
</dbReference>
<feature type="transmembrane region" description="Helical" evidence="5">
    <location>
        <begin position="302"/>
        <end position="323"/>
    </location>
</feature>
<keyword evidence="4 5" id="KW-0472">Membrane</keyword>
<dbReference type="RefSeq" id="WP_343915852.1">
    <property type="nucleotide sequence ID" value="NZ_BAAAJT010000002.1"/>
</dbReference>
<dbReference type="Gene3D" id="1.20.1250.20">
    <property type="entry name" value="MFS general substrate transporter like domains"/>
    <property type="match status" value="1"/>
</dbReference>
<dbReference type="InterPro" id="IPR036259">
    <property type="entry name" value="MFS_trans_sf"/>
</dbReference>
<keyword evidence="2 5" id="KW-0812">Transmembrane</keyword>
<dbReference type="PANTHER" id="PTHR43683:SF1">
    <property type="entry name" value="MULTIDRUG EFFLUX PROTEIN YFMO"/>
    <property type="match status" value="1"/>
</dbReference>
<feature type="transmembrane region" description="Helical" evidence="5">
    <location>
        <begin position="143"/>
        <end position="162"/>
    </location>
</feature>
<protein>
    <submittedName>
        <fullName evidence="7">MFS transporter</fullName>
    </submittedName>
</protein>
<feature type="transmembrane region" description="Helical" evidence="5">
    <location>
        <begin position="58"/>
        <end position="77"/>
    </location>
</feature>
<keyword evidence="3 5" id="KW-1133">Transmembrane helix</keyword>
<dbReference type="EMBL" id="JBHUGD010000001">
    <property type="protein sequence ID" value="MFD1945257.1"/>
    <property type="molecule type" value="Genomic_DNA"/>
</dbReference>
<evidence type="ECO:0000256" key="3">
    <source>
        <dbReference type="ARBA" id="ARBA00022989"/>
    </source>
</evidence>
<dbReference type="InterPro" id="IPR053200">
    <property type="entry name" value="YfmO-like"/>
</dbReference>
<sequence>MTSTSAPTSSLRRFLDQPRAVWAVAFACVIAFMGIGLVDPILKPIADQLGASPSQVSLLFTSYMAVMGVAMLVTGVVSSRLGAKRTLMAGLALIIVFSALAGLSDSIGAIVGFRAGWGLGNALFIATALSTIVMAARGGTARAIILFEAALGLGIATGPLLGGALGSVSWRAPFLGVSVLMAVALVATAVLLPATPPAPRRTSLADPFRALRHRGLLVLAVTALFYNMGFFTLLAFTPFPLDMSAHQVGLVFFGWGLLLAFTSVWAAPLLQRRFGAVPTLLGALTLFTLDLVMMALLTDHRAALVVGVVVAGAFLGVVNTVITEAVMGAAPVERPVASAAYSFVRFSGGAVAPWAAGRLGEEYSAHVPFWMGAGCVAVAVLVLALGARHLRPAAAPSATEQAEDELVGDLT</sequence>
<feature type="transmembrane region" description="Helical" evidence="5">
    <location>
        <begin position="215"/>
        <end position="236"/>
    </location>
</feature>
<dbReference type="SUPFAM" id="SSF103473">
    <property type="entry name" value="MFS general substrate transporter"/>
    <property type="match status" value="1"/>
</dbReference>
<dbReference type="CDD" id="cd17474">
    <property type="entry name" value="MFS_YfmO_like"/>
    <property type="match status" value="1"/>
</dbReference>
<comment type="caution">
    <text evidence="7">The sequence shown here is derived from an EMBL/GenBank/DDBJ whole genome shotgun (WGS) entry which is preliminary data.</text>
</comment>
<comment type="subcellular location">
    <subcellularLocation>
        <location evidence="1">Cell membrane</location>
        <topology evidence="1">Multi-pass membrane protein</topology>
    </subcellularLocation>
</comment>
<evidence type="ECO:0000256" key="2">
    <source>
        <dbReference type="ARBA" id="ARBA00022692"/>
    </source>
</evidence>
<feature type="transmembrane region" description="Helical" evidence="5">
    <location>
        <begin position="174"/>
        <end position="194"/>
    </location>
</feature>
<feature type="transmembrane region" description="Helical" evidence="5">
    <location>
        <begin position="117"/>
        <end position="136"/>
    </location>
</feature>
<feature type="transmembrane region" description="Helical" evidence="5">
    <location>
        <begin position="89"/>
        <end position="111"/>
    </location>
</feature>
<feature type="transmembrane region" description="Helical" evidence="5">
    <location>
        <begin position="335"/>
        <end position="355"/>
    </location>
</feature>
<feature type="transmembrane region" description="Helical" evidence="5">
    <location>
        <begin position="274"/>
        <end position="296"/>
    </location>
</feature>
<dbReference type="PROSITE" id="PS50850">
    <property type="entry name" value="MFS"/>
    <property type="match status" value="1"/>
</dbReference>
<dbReference type="Proteomes" id="UP001597351">
    <property type="component" value="Unassembled WGS sequence"/>
</dbReference>
<gene>
    <name evidence="7" type="ORF">ACFSDE_00495</name>
</gene>
<feature type="transmembrane region" description="Helical" evidence="5">
    <location>
        <begin position="20"/>
        <end position="38"/>
    </location>
</feature>
<dbReference type="InterPro" id="IPR020846">
    <property type="entry name" value="MFS_dom"/>
</dbReference>